<dbReference type="Ensembl" id="ENSABRT00000038756.1">
    <property type="protein sequence ID" value="ENSABRP00000027760.1"/>
    <property type="gene ID" value="ENSABRG00000023113.1"/>
</dbReference>
<evidence type="ECO:0008006" key="5">
    <source>
        <dbReference type="Google" id="ProtNLM"/>
    </source>
</evidence>
<evidence type="ECO:0000256" key="2">
    <source>
        <dbReference type="SAM" id="MobiDB-lite"/>
    </source>
</evidence>
<accession>A0A8B9IDL6</accession>
<proteinExistence type="inferred from homology"/>
<evidence type="ECO:0000313" key="4">
    <source>
        <dbReference type="Proteomes" id="UP000694426"/>
    </source>
</evidence>
<dbReference type="AlphaFoldDB" id="A0A8B9IDL6"/>
<dbReference type="InterPro" id="IPR011256">
    <property type="entry name" value="Reg_factor_effector_dom_sf"/>
</dbReference>
<dbReference type="Gene3D" id="3.20.80.10">
    <property type="entry name" value="Regulatory factor, effector binding domain"/>
    <property type="match status" value="1"/>
</dbReference>
<sequence length="224" mass="25835">SVRSCPTTAFHKQGCSHPPSPKGFPQQCQNYTRLLSYWQSVGRGHQVDVPRDMAEPIQQLTRNNSPQERQTIPFTLIQRKEKYEFRNQVWCEDLLLHFLKVTFVSSGLYLGITIPIVTIVHTNESQSEMTQSVTVAYYLPEVLQDQPPHPFDSDIIIEEWPSTIVYSRSFRGITNEDSIMREINLLAEILESPELCLQDTFIIAGYTNPAAANRHNEIWFLQRP</sequence>
<comment type="similarity">
    <text evidence="1">Belongs to the HEBP family.</text>
</comment>
<feature type="region of interest" description="Disordered" evidence="2">
    <location>
        <begin position="1"/>
        <end position="22"/>
    </location>
</feature>
<dbReference type="SUPFAM" id="SSF55136">
    <property type="entry name" value="Probable bacterial effector-binding domain"/>
    <property type="match status" value="1"/>
</dbReference>
<reference evidence="3" key="2">
    <citation type="submission" date="2025-09" db="UniProtKB">
        <authorList>
            <consortium name="Ensembl"/>
        </authorList>
    </citation>
    <scope>IDENTIFICATION</scope>
</reference>
<dbReference type="GeneTree" id="ENSGT00940000164539"/>
<evidence type="ECO:0000313" key="3">
    <source>
        <dbReference type="Ensembl" id="ENSABRP00000027760.1"/>
    </source>
</evidence>
<organism evidence="3 4">
    <name type="scientific">Anser brachyrhynchus</name>
    <name type="common">Pink-footed goose</name>
    <dbReference type="NCBI Taxonomy" id="132585"/>
    <lineage>
        <taxon>Eukaryota</taxon>
        <taxon>Metazoa</taxon>
        <taxon>Chordata</taxon>
        <taxon>Craniata</taxon>
        <taxon>Vertebrata</taxon>
        <taxon>Euteleostomi</taxon>
        <taxon>Archelosauria</taxon>
        <taxon>Archosauria</taxon>
        <taxon>Dinosauria</taxon>
        <taxon>Saurischia</taxon>
        <taxon>Theropoda</taxon>
        <taxon>Coelurosauria</taxon>
        <taxon>Aves</taxon>
        <taxon>Neognathae</taxon>
        <taxon>Galloanserae</taxon>
        <taxon>Anseriformes</taxon>
        <taxon>Anatidae</taxon>
        <taxon>Anserinae</taxon>
        <taxon>Anser</taxon>
    </lineage>
</organism>
<dbReference type="Proteomes" id="UP000694426">
    <property type="component" value="Unplaced"/>
</dbReference>
<name>A0A8B9IDL6_9AVES</name>
<dbReference type="PANTHER" id="PTHR11220">
    <property type="entry name" value="HEME-BINDING PROTEIN-RELATED"/>
    <property type="match status" value="1"/>
</dbReference>
<dbReference type="InterPro" id="IPR006917">
    <property type="entry name" value="SOUL_heme-bd"/>
</dbReference>
<evidence type="ECO:0000256" key="1">
    <source>
        <dbReference type="ARBA" id="ARBA00009817"/>
    </source>
</evidence>
<dbReference type="PANTHER" id="PTHR11220:SF7">
    <property type="entry name" value="SOUL PROTEIN"/>
    <property type="match status" value="1"/>
</dbReference>
<keyword evidence="4" id="KW-1185">Reference proteome</keyword>
<reference evidence="3" key="1">
    <citation type="submission" date="2025-08" db="UniProtKB">
        <authorList>
            <consortium name="Ensembl"/>
        </authorList>
    </citation>
    <scope>IDENTIFICATION</scope>
</reference>
<dbReference type="GO" id="GO:0020037">
    <property type="term" value="F:heme binding"/>
    <property type="evidence" value="ECO:0007669"/>
    <property type="project" value="TreeGrafter"/>
</dbReference>
<dbReference type="Pfam" id="PF04832">
    <property type="entry name" value="SOUL"/>
    <property type="match status" value="1"/>
</dbReference>
<protein>
    <recommendedName>
        <fullName evidence="5">Heme-binding protein 2</fullName>
    </recommendedName>
</protein>